<dbReference type="GO" id="GO:0005737">
    <property type="term" value="C:cytoplasm"/>
    <property type="evidence" value="ECO:0007669"/>
    <property type="project" value="UniProtKB-SubCell"/>
</dbReference>
<evidence type="ECO:0000256" key="1">
    <source>
        <dbReference type="ARBA" id="ARBA00004496"/>
    </source>
</evidence>
<dbReference type="EMBL" id="JACRUO010000003">
    <property type="protein sequence ID" value="MBD3690265.1"/>
    <property type="molecule type" value="Genomic_DNA"/>
</dbReference>
<reference evidence="9 10" key="1">
    <citation type="submission" date="2020-08" db="EMBL/GenBank/DDBJ databases">
        <title>Winkia gen. nov., sp. nov., isolated from faeces of the Anser albifrons in China.</title>
        <authorList>
            <person name="Liu Q."/>
        </authorList>
    </citation>
    <scope>NUCLEOTIDE SEQUENCE [LARGE SCALE GENOMIC DNA]</scope>
    <source>
        <strain evidence="9 10">C62</strain>
    </source>
</reference>
<dbReference type="InterPro" id="IPR053925">
    <property type="entry name" value="RecX_HTH_3rd"/>
</dbReference>
<gene>
    <name evidence="5" type="primary">recX</name>
    <name evidence="9" type="ORF">H8R10_08510</name>
</gene>
<dbReference type="GO" id="GO:0006282">
    <property type="term" value="P:regulation of DNA repair"/>
    <property type="evidence" value="ECO:0007669"/>
    <property type="project" value="UniProtKB-UniRule"/>
</dbReference>
<dbReference type="InterPro" id="IPR003783">
    <property type="entry name" value="Regulatory_RecX"/>
</dbReference>
<evidence type="ECO:0000259" key="8">
    <source>
        <dbReference type="Pfam" id="PF21982"/>
    </source>
</evidence>
<name>A0A8I0GDR2_9ACTO</name>
<dbReference type="InterPro" id="IPR036388">
    <property type="entry name" value="WH-like_DNA-bd_sf"/>
</dbReference>
<keyword evidence="4 5" id="KW-0963">Cytoplasm</keyword>
<evidence type="ECO:0000256" key="5">
    <source>
        <dbReference type="HAMAP-Rule" id="MF_01114"/>
    </source>
</evidence>
<comment type="caution">
    <text evidence="9">The sequence shown here is derived from an EMBL/GenBank/DDBJ whole genome shotgun (WGS) entry which is preliminary data.</text>
</comment>
<dbReference type="Proteomes" id="UP000627538">
    <property type="component" value="Unassembled WGS sequence"/>
</dbReference>
<dbReference type="Pfam" id="PF21982">
    <property type="entry name" value="RecX_HTH1"/>
    <property type="match status" value="1"/>
</dbReference>
<dbReference type="Pfam" id="PF21981">
    <property type="entry name" value="RecX_HTH3"/>
    <property type="match status" value="1"/>
</dbReference>
<dbReference type="PANTHER" id="PTHR33602">
    <property type="entry name" value="REGULATORY PROTEIN RECX FAMILY PROTEIN"/>
    <property type="match status" value="1"/>
</dbReference>
<comment type="function">
    <text evidence="5">Modulates RecA activity.</text>
</comment>
<organism evidence="9 10">
    <name type="scientific">Nanchangia anserum</name>
    <dbReference type="NCBI Taxonomy" id="2692125"/>
    <lineage>
        <taxon>Bacteria</taxon>
        <taxon>Bacillati</taxon>
        <taxon>Actinomycetota</taxon>
        <taxon>Actinomycetes</taxon>
        <taxon>Actinomycetales</taxon>
        <taxon>Actinomycetaceae</taxon>
        <taxon>Nanchangia</taxon>
    </lineage>
</organism>
<evidence type="ECO:0000259" key="7">
    <source>
        <dbReference type="Pfam" id="PF21981"/>
    </source>
</evidence>
<dbReference type="HAMAP" id="MF_01114">
    <property type="entry name" value="RecX"/>
    <property type="match status" value="1"/>
</dbReference>
<feature type="domain" description="RecX third three-helical" evidence="7">
    <location>
        <begin position="139"/>
        <end position="186"/>
    </location>
</feature>
<comment type="similarity">
    <text evidence="2 5">Belongs to the RecX family.</text>
</comment>
<evidence type="ECO:0000256" key="2">
    <source>
        <dbReference type="ARBA" id="ARBA00009695"/>
    </source>
</evidence>
<dbReference type="RefSeq" id="WP_191072371.1">
    <property type="nucleotide sequence ID" value="NZ_CP060506.1"/>
</dbReference>
<evidence type="ECO:0000256" key="3">
    <source>
        <dbReference type="ARBA" id="ARBA00018111"/>
    </source>
</evidence>
<dbReference type="Gene3D" id="1.10.10.10">
    <property type="entry name" value="Winged helix-like DNA-binding domain superfamily/Winged helix DNA-binding domain"/>
    <property type="match status" value="3"/>
</dbReference>
<dbReference type="PANTHER" id="PTHR33602:SF1">
    <property type="entry name" value="REGULATORY PROTEIN RECX FAMILY PROTEIN"/>
    <property type="match status" value="1"/>
</dbReference>
<evidence type="ECO:0000256" key="4">
    <source>
        <dbReference type="ARBA" id="ARBA00022490"/>
    </source>
</evidence>
<protein>
    <recommendedName>
        <fullName evidence="3 5">Regulatory protein RecX</fullName>
    </recommendedName>
</protein>
<keyword evidence="10" id="KW-1185">Reference proteome</keyword>
<evidence type="ECO:0000313" key="10">
    <source>
        <dbReference type="Proteomes" id="UP000627538"/>
    </source>
</evidence>
<evidence type="ECO:0000313" key="9">
    <source>
        <dbReference type="EMBL" id="MBD3690265.1"/>
    </source>
</evidence>
<accession>A0A8I0GDR2</accession>
<evidence type="ECO:0000259" key="6">
    <source>
        <dbReference type="Pfam" id="PF02631"/>
    </source>
</evidence>
<sequence length="199" mass="22608">MVSYADPEYEDTSAARRRRRTDVARRLAERRAHNAGLEGQAGIDAAREAALTLLDRQDRCTGELRTKLRERGYRSEVIETVLTRLVEVGIVNDRAYAEALARTRFRDRGLTGPALVAELRKKHVDEQLIGPACKQIETEEAAERARELARKKMATCRGFDRQRAWSRCSSYLARRGYAPSLVREAVSTAWDEITDTLDE</sequence>
<feature type="domain" description="RecX first three-helical" evidence="8">
    <location>
        <begin position="46"/>
        <end position="85"/>
    </location>
</feature>
<comment type="subcellular location">
    <subcellularLocation>
        <location evidence="1 5">Cytoplasm</location>
    </subcellularLocation>
</comment>
<feature type="domain" description="RecX second three-helical" evidence="6">
    <location>
        <begin position="92"/>
        <end position="129"/>
    </location>
</feature>
<dbReference type="InterPro" id="IPR053926">
    <property type="entry name" value="RecX_HTH_1st"/>
</dbReference>
<dbReference type="Pfam" id="PF02631">
    <property type="entry name" value="RecX_HTH2"/>
    <property type="match status" value="1"/>
</dbReference>
<dbReference type="InterPro" id="IPR053924">
    <property type="entry name" value="RecX_HTH_2nd"/>
</dbReference>
<proteinExistence type="inferred from homology"/>
<dbReference type="AlphaFoldDB" id="A0A8I0GDR2"/>